<name>O15649_PLAFA</name>
<accession>O15649</accession>
<proteinExistence type="evidence at transcript level"/>
<reference evidence="3" key="1">
    <citation type="journal article" date="1997" name="Blood">
        <title>Identification of a region of PfEMP1 that mediates adherence of Plasmodium falciparum infected erythrocytes to CD36: conserved function with variant sequence.</title>
        <authorList>
            <person name="Baruch D.I."/>
            <person name="Ma X.C."/>
            <person name="Singh H.B."/>
            <person name="Bi X."/>
            <person name="Pasloske B.L."/>
            <person name="Howard R.J."/>
        </authorList>
    </citation>
    <scope>NUCLEOTIDE SEQUENCE</scope>
</reference>
<evidence type="ECO:0000259" key="2">
    <source>
        <dbReference type="Pfam" id="PF03011"/>
    </source>
</evidence>
<gene>
    <name evidence="3" type="primary">PfEMP1 D10 var13</name>
</gene>
<sequence>FFWVWVSEMLHDSVEWKTELDNCLKKENKQCMSKCNDKCKCYESWAKQKKTEWTNIKDHFRKQKNIPTGTHDISLEFLLKKEALLKNIKDTHADAKDIDRINKMLEKENEINQAEEAGGSSGKDNTTIDKLLKH</sequence>
<evidence type="ECO:0000256" key="1">
    <source>
        <dbReference type="SAM" id="MobiDB-lite"/>
    </source>
</evidence>
<feature type="non-terminal residue" evidence="3">
    <location>
        <position position="134"/>
    </location>
</feature>
<dbReference type="AlphaFoldDB" id="O15649"/>
<dbReference type="InterPro" id="IPR004258">
    <property type="entry name" value="DBL"/>
</dbReference>
<feature type="domain" description="Duffy-binding-like" evidence="2">
    <location>
        <begin position="1"/>
        <end position="134"/>
    </location>
</feature>
<organism evidence="3">
    <name type="scientific">Plasmodium falciparum</name>
    <name type="common">malaria parasite P. falciparum</name>
    <dbReference type="NCBI Taxonomy" id="5833"/>
    <lineage>
        <taxon>Eukaryota</taxon>
        <taxon>Sar</taxon>
        <taxon>Alveolata</taxon>
        <taxon>Apicomplexa</taxon>
        <taxon>Aconoidasida</taxon>
        <taxon>Haemosporida</taxon>
        <taxon>Plasmodiidae</taxon>
        <taxon>Plasmodium</taxon>
        <taxon>Plasmodium (Laverania)</taxon>
    </lineage>
</organism>
<dbReference type="EMBL" id="AF008978">
    <property type="protein sequence ID" value="AAB87385.1"/>
    <property type="molecule type" value="mRNA"/>
</dbReference>
<dbReference type="Pfam" id="PF03011">
    <property type="entry name" value="PFEMP"/>
    <property type="match status" value="1"/>
</dbReference>
<dbReference type="SUPFAM" id="SSF140924">
    <property type="entry name" value="Duffy binding domain-like"/>
    <property type="match status" value="1"/>
</dbReference>
<feature type="non-terminal residue" evidence="3">
    <location>
        <position position="1"/>
    </location>
</feature>
<feature type="region of interest" description="Disordered" evidence="1">
    <location>
        <begin position="112"/>
        <end position="134"/>
    </location>
</feature>
<evidence type="ECO:0000313" key="3">
    <source>
        <dbReference type="EMBL" id="AAB87385.1"/>
    </source>
</evidence>
<protein>
    <submittedName>
        <fullName evidence="3">PfEMP1</fullName>
    </submittedName>
</protein>
<dbReference type="Gene3D" id="1.20.58.830">
    <property type="match status" value="1"/>
</dbReference>